<dbReference type="Gene3D" id="3.30.710.10">
    <property type="entry name" value="Potassium Channel Kv1.1, Chain A"/>
    <property type="match status" value="1"/>
</dbReference>
<comment type="similarity">
    <text evidence="2">Belongs to the Tdpoz family.</text>
</comment>
<evidence type="ECO:0000256" key="4">
    <source>
        <dbReference type="RuleBase" id="RU004915"/>
    </source>
</evidence>
<dbReference type="InterPro" id="IPR016139">
    <property type="entry name" value="Ribosome_inactivat_prot_sub2"/>
</dbReference>
<dbReference type="PRINTS" id="PR00396">
    <property type="entry name" value="SHIGARICIN"/>
</dbReference>
<dbReference type="GO" id="GO:0016567">
    <property type="term" value="P:protein ubiquitination"/>
    <property type="evidence" value="ECO:0007669"/>
    <property type="project" value="InterPro"/>
</dbReference>
<evidence type="ECO:0000313" key="7">
    <source>
        <dbReference type="Proteomes" id="UP000244336"/>
    </source>
</evidence>
<dbReference type="PANTHER" id="PTHR26379">
    <property type="entry name" value="BTB/POZ AND MATH DOMAIN-CONTAINING PROTEIN 1"/>
    <property type="match status" value="1"/>
</dbReference>
<dbReference type="Gramene" id="PUZ45176">
    <property type="protein sequence ID" value="PUZ45176"/>
    <property type="gene ID" value="GQ55_8G201200"/>
</dbReference>
<dbReference type="InterPro" id="IPR000210">
    <property type="entry name" value="BTB/POZ_dom"/>
</dbReference>
<reference evidence="6 7" key="1">
    <citation type="submission" date="2018-04" db="EMBL/GenBank/DDBJ databases">
        <title>WGS assembly of Panicum hallii var. hallii HAL2.</title>
        <authorList>
            <person name="Lovell J."/>
            <person name="Jenkins J."/>
            <person name="Lowry D."/>
            <person name="Mamidi S."/>
            <person name="Sreedasyam A."/>
            <person name="Weng X."/>
            <person name="Barry K."/>
            <person name="Bonette J."/>
            <person name="Campitelli B."/>
            <person name="Daum C."/>
            <person name="Gordon S."/>
            <person name="Gould B."/>
            <person name="Lipzen A."/>
            <person name="MacQueen A."/>
            <person name="Palacio-Mejia J."/>
            <person name="Plott C."/>
            <person name="Shakirov E."/>
            <person name="Shu S."/>
            <person name="Yoshinaga Y."/>
            <person name="Zane M."/>
            <person name="Rokhsar D."/>
            <person name="Grimwood J."/>
            <person name="Schmutz J."/>
            <person name="Juenger T."/>
        </authorList>
    </citation>
    <scope>NUCLEOTIDE SEQUENCE [LARGE SCALE GENOMIC DNA]</scope>
    <source>
        <strain evidence="7">cv. HAL2</strain>
    </source>
</reference>
<organism evidence="6 7">
    <name type="scientific">Panicum hallii var. hallii</name>
    <dbReference type="NCBI Taxonomy" id="1504633"/>
    <lineage>
        <taxon>Eukaryota</taxon>
        <taxon>Viridiplantae</taxon>
        <taxon>Streptophyta</taxon>
        <taxon>Embryophyta</taxon>
        <taxon>Tracheophyta</taxon>
        <taxon>Spermatophyta</taxon>
        <taxon>Magnoliopsida</taxon>
        <taxon>Liliopsida</taxon>
        <taxon>Poales</taxon>
        <taxon>Poaceae</taxon>
        <taxon>PACMAD clade</taxon>
        <taxon>Panicoideae</taxon>
        <taxon>Panicodae</taxon>
        <taxon>Paniceae</taxon>
        <taxon>Panicinae</taxon>
        <taxon>Panicum</taxon>
        <taxon>Panicum sect. Panicum</taxon>
    </lineage>
</organism>
<dbReference type="GO" id="GO:0090729">
    <property type="term" value="F:toxin activity"/>
    <property type="evidence" value="ECO:0007669"/>
    <property type="project" value="UniProtKB-KW"/>
</dbReference>
<dbReference type="InterPro" id="IPR036041">
    <property type="entry name" value="Ribosome-inact_prot_sf"/>
</dbReference>
<dbReference type="Pfam" id="PF00161">
    <property type="entry name" value="RIP"/>
    <property type="match status" value="1"/>
</dbReference>
<dbReference type="AlphaFoldDB" id="A0A2T7CPC4"/>
<keyword evidence="4" id="KW-0378">Hydrolase</keyword>
<dbReference type="OrthoDB" id="618095at2759"/>
<keyword evidence="4" id="KW-0611">Plant defense</keyword>
<dbReference type="InterPro" id="IPR001574">
    <property type="entry name" value="Ribosome_inactivat_prot"/>
</dbReference>
<comment type="pathway">
    <text evidence="1">Protein modification; protein ubiquitination.</text>
</comment>
<dbReference type="Gene3D" id="4.10.470.10">
    <property type="entry name" value="Ricin (A Subunit), domain 2"/>
    <property type="match status" value="1"/>
</dbReference>
<dbReference type="SUPFAM" id="SSF56371">
    <property type="entry name" value="Ribosome inactivating proteins (RIP)"/>
    <property type="match status" value="1"/>
</dbReference>
<name>A0A2T7CPC4_9POAL</name>
<dbReference type="GO" id="GO:0006952">
    <property type="term" value="P:defense response"/>
    <property type="evidence" value="ECO:0007669"/>
    <property type="project" value="UniProtKB-KW"/>
</dbReference>
<sequence>MATAPLFTVAFDLASSDDYGAFLAGIRDRLGNPRHVSHDRPVLPPVEPGVPPRLWFHVVLRTPASALTLATRADNLYLAGFQSADGTWWELSHGTFPSRCRGLIPGAVPLGFRGTYRDLVGGAREVANVALGRRRMAEAVDALAARTGSGGAAERRLAKDTLAVLLLMVHEATRFLDVAATVVGLMRPEAAAESGTIMRCSTSPDLGWRYWSCLLLSADSWPMRHAGDLGPPAHRNKEWVARAAATVGILLFVEVGNGIKAEKALRLFHGNLCGTGSDGAGADITFLVSGESIPAHRYVLAGKSAVFLRQRFIGHSGGKKMTCPVEVTDMDAASFKAMVHFIYTGTVPEFDQQRPAVAEESVAILAHRLLAAAHRYELERLKVLCRRKLESGAIFVDMAAETLALAEQHGYRRLKAKCIGFIVQTPETLHAVLATEGYRHLEASCPSMLTELLKSVHGRKKLMN</sequence>
<evidence type="ECO:0000256" key="1">
    <source>
        <dbReference type="ARBA" id="ARBA00004906"/>
    </source>
</evidence>
<dbReference type="GO" id="GO:0030598">
    <property type="term" value="F:rRNA N-glycosylase activity"/>
    <property type="evidence" value="ECO:0007669"/>
    <property type="project" value="UniProtKB-EC"/>
</dbReference>
<dbReference type="GO" id="GO:0017148">
    <property type="term" value="P:negative regulation of translation"/>
    <property type="evidence" value="ECO:0007669"/>
    <property type="project" value="UniProtKB-KW"/>
</dbReference>
<dbReference type="Gene3D" id="3.40.420.10">
    <property type="entry name" value="Ricin (A subunit), domain 1"/>
    <property type="match status" value="1"/>
</dbReference>
<proteinExistence type="inferred from homology"/>
<keyword evidence="7" id="KW-1185">Reference proteome</keyword>
<comment type="catalytic activity">
    <reaction evidence="4">
        <text>Endohydrolysis of the N-glycosidic bond at one specific adenosine on the 28S rRNA.</text>
        <dbReference type="EC" id="3.2.2.22"/>
    </reaction>
</comment>
<dbReference type="SMART" id="SM00225">
    <property type="entry name" value="BTB"/>
    <property type="match status" value="1"/>
</dbReference>
<dbReference type="EMBL" id="CM009756">
    <property type="protein sequence ID" value="PUZ45176.1"/>
    <property type="molecule type" value="Genomic_DNA"/>
</dbReference>
<evidence type="ECO:0000256" key="3">
    <source>
        <dbReference type="ARBA" id="ARBA00030788"/>
    </source>
</evidence>
<dbReference type="InterPro" id="IPR045005">
    <property type="entry name" value="BPM1-6"/>
</dbReference>
<accession>A0A2T7CPC4</accession>
<dbReference type="InterPro" id="IPR016138">
    <property type="entry name" value="Ribosome_inactivat_prot_sub1"/>
</dbReference>
<dbReference type="PROSITE" id="PS50097">
    <property type="entry name" value="BTB"/>
    <property type="match status" value="1"/>
</dbReference>
<feature type="domain" description="BTB" evidence="5">
    <location>
        <begin position="282"/>
        <end position="351"/>
    </location>
</feature>
<dbReference type="PANTHER" id="PTHR26379:SF517">
    <property type="entry name" value="BTB DOMAIN-CONTAINING PROTEIN"/>
    <property type="match status" value="1"/>
</dbReference>
<dbReference type="InterPro" id="IPR011333">
    <property type="entry name" value="SKP1/BTB/POZ_sf"/>
</dbReference>
<keyword evidence="4" id="KW-0652">Protein synthesis inhibitor</keyword>
<dbReference type="Pfam" id="PF00651">
    <property type="entry name" value="BTB"/>
    <property type="match status" value="1"/>
</dbReference>
<gene>
    <name evidence="6" type="ORF">GQ55_8G201200</name>
</gene>
<evidence type="ECO:0000256" key="2">
    <source>
        <dbReference type="ARBA" id="ARBA00010846"/>
    </source>
</evidence>
<dbReference type="Gene3D" id="1.25.40.420">
    <property type="match status" value="1"/>
</dbReference>
<dbReference type="SUPFAM" id="SSF54695">
    <property type="entry name" value="POZ domain"/>
    <property type="match status" value="1"/>
</dbReference>
<comment type="similarity">
    <text evidence="4">Belongs to the ribosome-inactivating protein family.</text>
</comment>
<evidence type="ECO:0000313" key="6">
    <source>
        <dbReference type="EMBL" id="PUZ45176.1"/>
    </source>
</evidence>
<dbReference type="InterPro" id="IPR017989">
    <property type="entry name" value="Ribosome_inactivat_1/2"/>
</dbReference>
<protein>
    <recommendedName>
        <fullName evidence="3">rRNA N-glycosidase</fullName>
    </recommendedName>
</protein>
<dbReference type="Proteomes" id="UP000244336">
    <property type="component" value="Chromosome 8"/>
</dbReference>
<dbReference type="Pfam" id="PF24570">
    <property type="entry name" value="BACK_BPM_SPOP"/>
    <property type="match status" value="1"/>
</dbReference>
<keyword evidence="4" id="KW-0800">Toxin</keyword>
<evidence type="ECO:0000259" key="5">
    <source>
        <dbReference type="PROSITE" id="PS50097"/>
    </source>
</evidence>
<dbReference type="InterPro" id="IPR056423">
    <property type="entry name" value="BACK_BPM_SPOP"/>
</dbReference>